<proteinExistence type="predicted"/>
<keyword evidence="2" id="KW-1185">Reference proteome</keyword>
<dbReference type="AlphaFoldDB" id="A0A8S1YRH7"/>
<dbReference type="Proteomes" id="UP000683925">
    <property type="component" value="Unassembled WGS sequence"/>
</dbReference>
<evidence type="ECO:0000313" key="1">
    <source>
        <dbReference type="EMBL" id="CAD8215222.1"/>
    </source>
</evidence>
<protein>
    <submittedName>
        <fullName evidence="1">Uncharacterized protein</fullName>
    </submittedName>
</protein>
<gene>
    <name evidence="1" type="ORF">POCTA_138.1.T2150010</name>
</gene>
<evidence type="ECO:0000313" key="2">
    <source>
        <dbReference type="Proteomes" id="UP000683925"/>
    </source>
</evidence>
<comment type="caution">
    <text evidence="1">The sequence shown here is derived from an EMBL/GenBank/DDBJ whole genome shotgun (WGS) entry which is preliminary data.</text>
</comment>
<reference evidence="1" key="1">
    <citation type="submission" date="2021-01" db="EMBL/GenBank/DDBJ databases">
        <authorList>
            <consortium name="Genoscope - CEA"/>
            <person name="William W."/>
        </authorList>
    </citation>
    <scope>NUCLEOTIDE SEQUENCE</scope>
</reference>
<accession>A0A8S1YRH7</accession>
<sequence>MQSLQAVQEEKSNDRCFQEELQSRRQIIVKILNIAISQSQGSPQLQKMLLENGQHQDCERVSTHFSLKLRRSEQIKKNQILNSSLYLENPFKKVPEKRKKWFIFKEEILNENGLRIATINQCFYPFLIQHYHLAQLKLSLTELILDE</sequence>
<organism evidence="1 2">
    <name type="scientific">Paramecium octaurelia</name>
    <dbReference type="NCBI Taxonomy" id="43137"/>
    <lineage>
        <taxon>Eukaryota</taxon>
        <taxon>Sar</taxon>
        <taxon>Alveolata</taxon>
        <taxon>Ciliophora</taxon>
        <taxon>Intramacronucleata</taxon>
        <taxon>Oligohymenophorea</taxon>
        <taxon>Peniculida</taxon>
        <taxon>Parameciidae</taxon>
        <taxon>Paramecium</taxon>
    </lineage>
</organism>
<dbReference type="EMBL" id="CAJJDP010000219">
    <property type="protein sequence ID" value="CAD8215222.1"/>
    <property type="molecule type" value="Genomic_DNA"/>
</dbReference>
<name>A0A8S1YRH7_PAROT</name>